<evidence type="ECO:0000313" key="2">
    <source>
        <dbReference type="Proteomes" id="UP001165121"/>
    </source>
</evidence>
<comment type="caution">
    <text evidence="1">The sequence shown here is derived from an EMBL/GenBank/DDBJ whole genome shotgun (WGS) entry which is preliminary data.</text>
</comment>
<name>A0A9W6YCJ6_9STRA</name>
<sequence length="245" mass="28006">MSSAPAAVRQVIENWTEVGPFRRKPAQPGETSFIFDWGGCLLDALVKKDEMKVIITAERIGETIIELYSSTRKDITEFFEANKEVYPNFTMMADFWTCKTTSKKYLGLRVYVVDRNWQFMSVRASSVPHTPIVIKGSDVRCLPTDELQLRWEWCIAHMAHAATRSACGMNDKKQDHPEIGELITQLTTTSYQMRTVEVTGDLFEALCNSRTETSTTRLLNYSSARFLSITNAIRRVLDMWPALEE</sequence>
<evidence type="ECO:0000313" key="1">
    <source>
        <dbReference type="EMBL" id="GMF58930.1"/>
    </source>
</evidence>
<accession>A0A9W6YCJ6</accession>
<dbReference type="Proteomes" id="UP001165121">
    <property type="component" value="Unassembled WGS sequence"/>
</dbReference>
<dbReference type="EMBL" id="BSXT01004781">
    <property type="protein sequence ID" value="GMF58930.1"/>
    <property type="molecule type" value="Genomic_DNA"/>
</dbReference>
<proteinExistence type="predicted"/>
<reference evidence="1" key="1">
    <citation type="submission" date="2023-04" db="EMBL/GenBank/DDBJ databases">
        <title>Phytophthora fragariaefolia NBRC 109709.</title>
        <authorList>
            <person name="Ichikawa N."/>
            <person name="Sato H."/>
            <person name="Tonouchi N."/>
        </authorList>
    </citation>
    <scope>NUCLEOTIDE SEQUENCE</scope>
    <source>
        <strain evidence="1">NBRC 109709</strain>
    </source>
</reference>
<gene>
    <name evidence="1" type="ORF">Pfra01_002542200</name>
</gene>
<dbReference type="AlphaFoldDB" id="A0A9W6YCJ6"/>
<dbReference type="OrthoDB" id="162805at2759"/>
<keyword evidence="2" id="KW-1185">Reference proteome</keyword>
<organism evidence="1 2">
    <name type="scientific">Phytophthora fragariaefolia</name>
    <dbReference type="NCBI Taxonomy" id="1490495"/>
    <lineage>
        <taxon>Eukaryota</taxon>
        <taxon>Sar</taxon>
        <taxon>Stramenopiles</taxon>
        <taxon>Oomycota</taxon>
        <taxon>Peronosporomycetes</taxon>
        <taxon>Peronosporales</taxon>
        <taxon>Peronosporaceae</taxon>
        <taxon>Phytophthora</taxon>
    </lineage>
</organism>
<protein>
    <submittedName>
        <fullName evidence="1">Unnamed protein product</fullName>
    </submittedName>
</protein>